<dbReference type="EMBL" id="CP050296">
    <property type="protein sequence ID" value="QND56947.1"/>
    <property type="molecule type" value="Genomic_DNA"/>
</dbReference>
<organism evidence="1 2">
    <name type="scientific">Mesorhizobium huakuii</name>
    <dbReference type="NCBI Taxonomy" id="28104"/>
    <lineage>
        <taxon>Bacteria</taxon>
        <taxon>Pseudomonadati</taxon>
        <taxon>Pseudomonadota</taxon>
        <taxon>Alphaproteobacteria</taxon>
        <taxon>Hyphomicrobiales</taxon>
        <taxon>Phyllobacteriaceae</taxon>
        <taxon>Mesorhizobium</taxon>
    </lineage>
</organism>
<evidence type="ECO:0000313" key="2">
    <source>
        <dbReference type="Proteomes" id="UP000515465"/>
    </source>
</evidence>
<dbReference type="AlphaFoldDB" id="A0A7G6SR15"/>
<dbReference type="Proteomes" id="UP000515465">
    <property type="component" value="Chromosome"/>
</dbReference>
<gene>
    <name evidence="1" type="ORF">HB778_10220</name>
</gene>
<evidence type="ECO:0008006" key="3">
    <source>
        <dbReference type="Google" id="ProtNLM"/>
    </source>
</evidence>
<accession>A0A7G6SR15</accession>
<name>A0A7G6SR15_9HYPH</name>
<evidence type="ECO:0000313" key="1">
    <source>
        <dbReference type="EMBL" id="QND56947.1"/>
    </source>
</evidence>
<sequence>MSLPLPKPGLVIRYNFLWSAERLSGKVEGTKDRPCAIVVATPTDTDGHIRTIVAPITHSPPSDKATSVEIPAVVCRALGLDEGRHWIRLDELNRFLWPGYDIRPRSNGSYAYGMLPPALFDQLRHGILQLQRARKARITGRDD</sequence>
<proteinExistence type="predicted"/>
<reference evidence="2" key="1">
    <citation type="journal article" date="2020" name="Mol. Plant Microbe">
        <title>Rhizobial microsymbionts of the narrowly endemic Oxytropis species growing in Kamchatka are characterized by significant genetic diversity and possess a set of genes that are associated with T3SS and T6SS secretion systems and can affect the development of symbiosis.</title>
        <authorList>
            <person name="Safronova V."/>
            <person name="Guro P."/>
            <person name="Sazanova A."/>
            <person name="Kuznetsova I."/>
            <person name="Belimov A."/>
            <person name="Yakubov V."/>
            <person name="Chirak E."/>
            <person name="Afonin A."/>
            <person name="Gogolev Y."/>
            <person name="Andronov E."/>
            <person name="Tikhonovich I."/>
        </authorList>
    </citation>
    <scope>NUCLEOTIDE SEQUENCE [LARGE SCALE GENOMIC DNA]</scope>
    <source>
        <strain evidence="2">583</strain>
    </source>
</reference>
<dbReference type="RefSeq" id="WP_095203989.1">
    <property type="nucleotide sequence ID" value="NZ_CP050296.1"/>
</dbReference>
<protein>
    <recommendedName>
        <fullName evidence="3">Growth inhibitor PemK</fullName>
    </recommendedName>
</protein>